<feature type="domain" description="2EXR" evidence="1">
    <location>
        <begin position="22"/>
        <end position="94"/>
    </location>
</feature>
<dbReference type="KEGG" id="ela:UCREL1_8595"/>
<evidence type="ECO:0000259" key="1">
    <source>
        <dbReference type="Pfam" id="PF20150"/>
    </source>
</evidence>
<evidence type="ECO:0000313" key="2">
    <source>
        <dbReference type="EMBL" id="EMR64417.1"/>
    </source>
</evidence>
<dbReference type="PANTHER" id="PTHR35910">
    <property type="entry name" value="2EXR DOMAIN-CONTAINING PROTEIN"/>
    <property type="match status" value="1"/>
</dbReference>
<reference evidence="3" key="1">
    <citation type="journal article" date="2013" name="Genome Announc.">
        <title>Draft genome sequence of the grapevine dieback fungus Eutypa lata UCR-EL1.</title>
        <authorList>
            <person name="Blanco-Ulate B."/>
            <person name="Rolshausen P.E."/>
            <person name="Cantu D."/>
        </authorList>
    </citation>
    <scope>NUCLEOTIDE SEQUENCE [LARGE SCALE GENOMIC DNA]</scope>
    <source>
        <strain evidence="3">UCR-EL1</strain>
    </source>
</reference>
<name>M7SJQ3_EUTLA</name>
<organism evidence="2 3">
    <name type="scientific">Eutypa lata (strain UCR-EL1)</name>
    <name type="common">Grapevine dieback disease fungus</name>
    <name type="synonym">Eutypa armeniacae</name>
    <dbReference type="NCBI Taxonomy" id="1287681"/>
    <lineage>
        <taxon>Eukaryota</taxon>
        <taxon>Fungi</taxon>
        <taxon>Dikarya</taxon>
        <taxon>Ascomycota</taxon>
        <taxon>Pezizomycotina</taxon>
        <taxon>Sordariomycetes</taxon>
        <taxon>Xylariomycetidae</taxon>
        <taxon>Xylariales</taxon>
        <taxon>Diatrypaceae</taxon>
        <taxon>Eutypa</taxon>
    </lineage>
</organism>
<dbReference type="PANTHER" id="PTHR35910:SF6">
    <property type="entry name" value="2EXR DOMAIN-CONTAINING PROTEIN"/>
    <property type="match status" value="1"/>
</dbReference>
<dbReference type="Proteomes" id="UP000012174">
    <property type="component" value="Unassembled WGS sequence"/>
</dbReference>
<accession>M7SJQ3</accession>
<proteinExistence type="predicted"/>
<keyword evidence="3" id="KW-1185">Reference proteome</keyword>
<evidence type="ECO:0000313" key="3">
    <source>
        <dbReference type="Proteomes" id="UP000012174"/>
    </source>
</evidence>
<gene>
    <name evidence="2" type="ORF">UCREL1_8595</name>
</gene>
<dbReference type="InterPro" id="IPR045518">
    <property type="entry name" value="2EXR"/>
</dbReference>
<dbReference type="EMBL" id="KB707075">
    <property type="protein sequence ID" value="EMR64417.1"/>
    <property type="molecule type" value="Genomic_DNA"/>
</dbReference>
<protein>
    <recommendedName>
        <fullName evidence="1">2EXR domain-containing protein</fullName>
    </recommendedName>
</protein>
<dbReference type="Pfam" id="PF20150">
    <property type="entry name" value="2EXR"/>
    <property type="match status" value="1"/>
</dbReference>
<dbReference type="HOGENOM" id="CLU_1481991_0_0_1"/>
<sequence length="182" mass="20707">MQGPIELGEAGAVQQMDSARRFPQFSLLPVELRMKIWKDAIETPRIIHIGSRDKVDTSTCVVFNDNLCVQVVEMFLVNAESRAAAFEYPFIHFSVLPDPDDSDEFHFLVTPNDIVSMGAHYHDLIRFNPDPSLAKLFAQLFSLISGSPMAKKSTKRIDFKWLDKNMDIAKALSHLRFVQPRL</sequence>
<dbReference type="OrthoDB" id="3557569at2759"/>
<dbReference type="AlphaFoldDB" id="M7SJQ3"/>